<keyword evidence="4" id="KW-1185">Reference proteome</keyword>
<dbReference type="InterPro" id="IPR050245">
    <property type="entry name" value="PrsA_foldase"/>
</dbReference>
<comment type="caution">
    <text evidence="3">The sequence shown here is derived from an EMBL/GenBank/DDBJ whole genome shotgun (WGS) entry which is preliminary data.</text>
</comment>
<dbReference type="PROSITE" id="PS50198">
    <property type="entry name" value="PPIC_PPIASE_2"/>
    <property type="match status" value="2"/>
</dbReference>
<evidence type="ECO:0000259" key="2">
    <source>
        <dbReference type="PROSITE" id="PS50198"/>
    </source>
</evidence>
<dbReference type="AlphaFoldDB" id="A0AAE0T706"/>
<dbReference type="EMBL" id="JAEAOA010000085">
    <property type="protein sequence ID" value="KAK3605015.1"/>
    <property type="molecule type" value="Genomic_DNA"/>
</dbReference>
<proteinExistence type="predicted"/>
<dbReference type="GO" id="GO:0003755">
    <property type="term" value="F:peptidyl-prolyl cis-trans isomerase activity"/>
    <property type="evidence" value="ECO:0007669"/>
    <property type="project" value="UniProtKB-KW"/>
</dbReference>
<reference evidence="3" key="3">
    <citation type="submission" date="2023-05" db="EMBL/GenBank/DDBJ databases">
        <authorList>
            <person name="Smith C.H."/>
        </authorList>
    </citation>
    <scope>NUCLEOTIDE SEQUENCE</scope>
    <source>
        <strain evidence="3">CHS0354</strain>
        <tissue evidence="3">Mantle</tissue>
    </source>
</reference>
<sequence length="681" mass="79304">MGFGCEWKIKTSKNIVVAKVKDDELTADELYFAIGRNFSKSEDSVTKASIYIEDWKRRISLYRAGLKEGLDKDSEVVFLINKITQKIIAERYLEKQLEAKSANIQKVDSSEVRRYYIERRDIFTFDDEAFRVQRVFVENERQAKLIIKQTIDQNHLETILDTTKFSFEIRERNIRERVNKARFRNIKDLQLGEDKEKEKKELSSLRINSFTSPTKLMDSTYGFMYLLEKKPAKTIMPFEDAYEMVKSSIIADRKERAYIQIISEILKKQTEILEKIVAVIGEEIVLKSEIDGRRQFFAYQNQLDATSEDLWNKMLDATIDEKLILAKAILDSIDVNETGIDMEAKQRFNYLTSKLGSEKSVEDYFGKSSNSIMYDIKTQVKNQQLISSMQQKVTSKVSVSNKDVNAFYTQYKDSLPDLPLQVELSRIVIFPSVDSASKIESINKIREIKRKLDSGEEFEKLAREFSDDEGSAKHEGDLGFIKRGEFVKNFEAEVFKLRENEVSGIIETEFGLHIIKLVERRGEKVRAKHILARFDQSKIDEESVVQKLNKLRRAILNGEISFGLAAREYSQDEESAQRGGDMVDANTYSLRLNYNDLQTEIKQVVDSLKVGEISSPHKVYFSQKEAYAFQILLLKEKTIPHKMNLEQDYTLIQNFALQQMKQMHLRQWIEKLKSEIYWVKK</sequence>
<dbReference type="InterPro" id="IPR023058">
    <property type="entry name" value="PPIase_PpiC_CS"/>
</dbReference>
<dbReference type="PANTHER" id="PTHR47245:SF2">
    <property type="entry name" value="PEPTIDYL-PROLYL CIS-TRANS ISOMERASE HP_0175-RELATED"/>
    <property type="match status" value="1"/>
</dbReference>
<accession>A0AAE0T706</accession>
<dbReference type="Gene3D" id="1.10.4030.10">
    <property type="entry name" value="Porin chaperone SurA, peptide-binding domain"/>
    <property type="match status" value="1"/>
</dbReference>
<dbReference type="SUPFAM" id="SSF54534">
    <property type="entry name" value="FKBP-like"/>
    <property type="match status" value="2"/>
</dbReference>
<organism evidence="3 4">
    <name type="scientific">Potamilus streckersoni</name>
    <dbReference type="NCBI Taxonomy" id="2493646"/>
    <lineage>
        <taxon>Eukaryota</taxon>
        <taxon>Metazoa</taxon>
        <taxon>Spiralia</taxon>
        <taxon>Lophotrochozoa</taxon>
        <taxon>Mollusca</taxon>
        <taxon>Bivalvia</taxon>
        <taxon>Autobranchia</taxon>
        <taxon>Heteroconchia</taxon>
        <taxon>Palaeoheterodonta</taxon>
        <taxon>Unionida</taxon>
        <taxon>Unionoidea</taxon>
        <taxon>Unionidae</taxon>
        <taxon>Ambleminae</taxon>
        <taxon>Lampsilini</taxon>
        <taxon>Potamilus</taxon>
    </lineage>
</organism>
<feature type="domain" description="PpiC" evidence="2">
    <location>
        <begin position="419"/>
        <end position="519"/>
    </location>
</feature>
<feature type="domain" description="PpiC" evidence="2">
    <location>
        <begin position="522"/>
        <end position="636"/>
    </location>
</feature>
<dbReference type="InterPro" id="IPR046357">
    <property type="entry name" value="PPIase_dom_sf"/>
</dbReference>
<reference evidence="3" key="2">
    <citation type="journal article" date="2021" name="Genome Biol. Evol.">
        <title>Developing a high-quality reference genome for a parasitic bivalve with doubly uniparental inheritance (Bivalvia: Unionida).</title>
        <authorList>
            <person name="Smith C.H."/>
        </authorList>
    </citation>
    <scope>NUCLEOTIDE SEQUENCE</scope>
    <source>
        <strain evidence="3">CHS0354</strain>
        <tissue evidence="3">Mantle</tissue>
    </source>
</reference>
<keyword evidence="1" id="KW-0697">Rotamase</keyword>
<dbReference type="PROSITE" id="PS01096">
    <property type="entry name" value="PPIC_PPIASE_1"/>
    <property type="match status" value="1"/>
</dbReference>
<evidence type="ECO:0000313" key="3">
    <source>
        <dbReference type="EMBL" id="KAK3605015.1"/>
    </source>
</evidence>
<dbReference type="SUPFAM" id="SSF109998">
    <property type="entry name" value="Triger factor/SurA peptide-binding domain-like"/>
    <property type="match status" value="1"/>
</dbReference>
<reference evidence="3" key="1">
    <citation type="journal article" date="2021" name="Genome Biol. Evol.">
        <title>A High-Quality Reference Genome for a Parasitic Bivalve with Doubly Uniparental Inheritance (Bivalvia: Unionida).</title>
        <authorList>
            <person name="Smith C.H."/>
        </authorList>
    </citation>
    <scope>NUCLEOTIDE SEQUENCE</scope>
    <source>
        <strain evidence="3">CHS0354</strain>
    </source>
</reference>
<protein>
    <recommendedName>
        <fullName evidence="2">PpiC domain-containing protein</fullName>
    </recommendedName>
</protein>
<name>A0AAE0T706_9BIVA</name>
<dbReference type="Proteomes" id="UP001195483">
    <property type="component" value="Unassembled WGS sequence"/>
</dbReference>
<keyword evidence="1" id="KW-0413">Isomerase</keyword>
<dbReference type="InterPro" id="IPR000297">
    <property type="entry name" value="PPIase_PpiC"/>
</dbReference>
<dbReference type="Pfam" id="PF00639">
    <property type="entry name" value="Rotamase"/>
    <property type="match status" value="2"/>
</dbReference>
<evidence type="ECO:0000256" key="1">
    <source>
        <dbReference type="PROSITE-ProRule" id="PRU00278"/>
    </source>
</evidence>
<gene>
    <name evidence="3" type="ORF">CHS0354_000680</name>
</gene>
<dbReference type="Gene3D" id="3.10.50.40">
    <property type="match status" value="2"/>
</dbReference>
<evidence type="ECO:0000313" key="4">
    <source>
        <dbReference type="Proteomes" id="UP001195483"/>
    </source>
</evidence>
<dbReference type="PANTHER" id="PTHR47245">
    <property type="entry name" value="PEPTIDYLPROLYL ISOMERASE"/>
    <property type="match status" value="1"/>
</dbReference>
<dbReference type="InterPro" id="IPR027304">
    <property type="entry name" value="Trigger_fact/SurA_dom_sf"/>
</dbReference>